<evidence type="ECO:0000313" key="3">
    <source>
        <dbReference type="EMBL" id="SEW04119.1"/>
    </source>
</evidence>
<keyword evidence="1" id="KW-1003">Cell membrane</keyword>
<dbReference type="NCBIfam" id="TIGR00278">
    <property type="entry name" value="membrane protein insertion efficiency factor YidD"/>
    <property type="match status" value="1"/>
</dbReference>
<evidence type="ECO:0000313" key="4">
    <source>
        <dbReference type="Proteomes" id="UP000199310"/>
    </source>
</evidence>
<keyword evidence="2" id="KW-0812">Transmembrane</keyword>
<reference evidence="4" key="1">
    <citation type="submission" date="2016-10" db="EMBL/GenBank/DDBJ databases">
        <authorList>
            <person name="Varghese N."/>
            <person name="Submissions S."/>
        </authorList>
    </citation>
    <scope>NUCLEOTIDE SEQUENCE [LARGE SCALE GENOMIC DNA]</scope>
    <source>
        <strain evidence="4">DSM 3695</strain>
    </source>
</reference>
<dbReference type="Pfam" id="PF01809">
    <property type="entry name" value="YidD"/>
    <property type="match status" value="1"/>
</dbReference>
<comment type="function">
    <text evidence="1">Could be involved in insertion of integral membrane proteins into the membrane.</text>
</comment>
<dbReference type="SMART" id="SM01234">
    <property type="entry name" value="Haemolytic"/>
    <property type="match status" value="1"/>
</dbReference>
<organism evidence="3 4">
    <name type="scientific">Chitinophaga arvensicola</name>
    <dbReference type="NCBI Taxonomy" id="29529"/>
    <lineage>
        <taxon>Bacteria</taxon>
        <taxon>Pseudomonadati</taxon>
        <taxon>Bacteroidota</taxon>
        <taxon>Chitinophagia</taxon>
        <taxon>Chitinophagales</taxon>
        <taxon>Chitinophagaceae</taxon>
        <taxon>Chitinophaga</taxon>
    </lineage>
</organism>
<evidence type="ECO:0000256" key="1">
    <source>
        <dbReference type="HAMAP-Rule" id="MF_00386"/>
    </source>
</evidence>
<keyword evidence="1 2" id="KW-0472">Membrane</keyword>
<dbReference type="HAMAP" id="MF_00386">
    <property type="entry name" value="UPF0161_YidD"/>
    <property type="match status" value="1"/>
</dbReference>
<dbReference type="GO" id="GO:0005886">
    <property type="term" value="C:plasma membrane"/>
    <property type="evidence" value="ECO:0007669"/>
    <property type="project" value="UniProtKB-SubCell"/>
</dbReference>
<dbReference type="RefSeq" id="WP_089889683.1">
    <property type="nucleotide sequence ID" value="NZ_FOJG01000001.1"/>
</dbReference>
<keyword evidence="2" id="KW-1133">Transmembrane helix</keyword>
<evidence type="ECO:0000256" key="2">
    <source>
        <dbReference type="SAM" id="Phobius"/>
    </source>
</evidence>
<gene>
    <name evidence="3" type="ORF">SAMN04488122_0330</name>
</gene>
<dbReference type="PANTHER" id="PTHR33383">
    <property type="entry name" value="MEMBRANE PROTEIN INSERTION EFFICIENCY FACTOR-RELATED"/>
    <property type="match status" value="1"/>
</dbReference>
<dbReference type="OrthoDB" id="9801753at2"/>
<proteinExistence type="inferred from homology"/>
<dbReference type="Proteomes" id="UP000199310">
    <property type="component" value="Unassembled WGS sequence"/>
</dbReference>
<accession>A0A1I0NRM4</accession>
<dbReference type="AlphaFoldDB" id="A0A1I0NRM4"/>
<comment type="similarity">
    <text evidence="1">Belongs to the UPF0161 family.</text>
</comment>
<dbReference type="PANTHER" id="PTHR33383:SF1">
    <property type="entry name" value="MEMBRANE PROTEIN INSERTION EFFICIENCY FACTOR-RELATED"/>
    <property type="match status" value="1"/>
</dbReference>
<dbReference type="InterPro" id="IPR002696">
    <property type="entry name" value="Membr_insert_effic_factor_YidD"/>
</dbReference>
<name>A0A1I0NRM4_9BACT</name>
<comment type="subcellular location">
    <subcellularLocation>
        <location evidence="1">Cell membrane</location>
        <topology evidence="1">Peripheral membrane protein</topology>
        <orientation evidence="1">Cytoplasmic side</orientation>
    </subcellularLocation>
</comment>
<feature type="transmembrane region" description="Helical" evidence="2">
    <location>
        <begin position="7"/>
        <end position="27"/>
    </location>
</feature>
<protein>
    <recommendedName>
        <fullName evidence="1">Putative membrane protein insertion efficiency factor</fullName>
    </recommendedName>
</protein>
<keyword evidence="4" id="KW-1185">Reference proteome</keyword>
<dbReference type="EMBL" id="FOJG01000001">
    <property type="protein sequence ID" value="SEW04119.1"/>
    <property type="molecule type" value="Genomic_DNA"/>
</dbReference>
<dbReference type="STRING" id="29529.SAMN04488122_0330"/>
<sequence length="76" mass="8927">MNRVVRWLSYPFIFLIKIYQWFISPFLGSKCRYTPTCSQYGLEAFKKYGPFKGGYLTIKRILSCHPWGGHGYDPVP</sequence>